<dbReference type="SUPFAM" id="SSF48452">
    <property type="entry name" value="TPR-like"/>
    <property type="match status" value="1"/>
</dbReference>
<dbReference type="PANTHER" id="PTHR35807:SF1">
    <property type="entry name" value="TRANSCRIPTIONAL REGULATOR REDD"/>
    <property type="match status" value="1"/>
</dbReference>
<evidence type="ECO:0000256" key="3">
    <source>
        <dbReference type="ARBA" id="ARBA00023015"/>
    </source>
</evidence>
<dbReference type="OrthoDB" id="4336084at2"/>
<protein>
    <recommendedName>
        <fullName evidence="7">OmpR/PhoB-type domain-containing protein</fullName>
    </recommendedName>
</protein>
<dbReference type="AlphaFoldDB" id="A0A124I3Z7"/>
<dbReference type="RefSeq" id="WP_055634421.1">
    <property type="nucleotide sequence ID" value="NZ_JBIRRP010000003.1"/>
</dbReference>
<keyword evidence="9" id="KW-1185">Reference proteome</keyword>
<dbReference type="Proteomes" id="UP000052982">
    <property type="component" value="Unassembled WGS sequence"/>
</dbReference>
<evidence type="ECO:0000256" key="6">
    <source>
        <dbReference type="PROSITE-ProRule" id="PRU01091"/>
    </source>
</evidence>
<keyword evidence="5" id="KW-0804">Transcription</keyword>
<dbReference type="Pfam" id="PF03704">
    <property type="entry name" value="BTAD"/>
    <property type="match status" value="1"/>
</dbReference>
<dbReference type="InterPro" id="IPR005158">
    <property type="entry name" value="BTAD"/>
</dbReference>
<evidence type="ECO:0000313" key="9">
    <source>
        <dbReference type="Proteomes" id="UP000052982"/>
    </source>
</evidence>
<dbReference type="GO" id="GO:0000160">
    <property type="term" value="P:phosphorelay signal transduction system"/>
    <property type="evidence" value="ECO:0007669"/>
    <property type="project" value="UniProtKB-KW"/>
</dbReference>
<keyword evidence="4 6" id="KW-0238">DNA-binding</keyword>
<proteinExistence type="inferred from homology"/>
<dbReference type="Gene3D" id="1.10.10.10">
    <property type="entry name" value="Winged helix-like DNA-binding domain superfamily/Winged helix DNA-binding domain"/>
    <property type="match status" value="1"/>
</dbReference>
<keyword evidence="2" id="KW-0902">Two-component regulatory system</keyword>
<feature type="DNA-binding region" description="OmpR/PhoB-type" evidence="6">
    <location>
        <begin position="1"/>
        <end position="100"/>
    </location>
</feature>
<dbReference type="InterPro" id="IPR051677">
    <property type="entry name" value="AfsR-DnrI-RedD_regulator"/>
</dbReference>
<dbReference type="EMBL" id="LMWW01000015">
    <property type="protein sequence ID" value="KUN85231.1"/>
    <property type="molecule type" value="Genomic_DNA"/>
</dbReference>
<sequence>MDIWLLGPLTAEVRGRSIVPTAAKPRQILALLAIHANRVLPVGTLMEEIWGTEPPQSALATLHTYILQLRRQLTAAYGSDGGVSAKDVLVTQYGGYCWQAPEDAVDVPRYEQLVAAGRLATAEDRHEKASAYFREALALWRGSALVDVRIGPVLSIEVARLEESRLGVLERCLEADLRLGRHAELLAELIELTGRHPLHEGLHAQCMTALYRAGRSWQALDVYQRLRRRLAEELGLSPSPRLQRLQQAVLAAEPWLDVPRCGEDVMLDRMIG</sequence>
<dbReference type="CDD" id="cd15831">
    <property type="entry name" value="BTAD"/>
    <property type="match status" value="1"/>
</dbReference>
<dbReference type="SUPFAM" id="SSF46894">
    <property type="entry name" value="C-terminal effector domain of the bipartite response regulators"/>
    <property type="match status" value="1"/>
</dbReference>
<evidence type="ECO:0000256" key="5">
    <source>
        <dbReference type="ARBA" id="ARBA00023163"/>
    </source>
</evidence>
<dbReference type="PANTHER" id="PTHR35807">
    <property type="entry name" value="TRANSCRIPTIONAL REGULATOR REDD-RELATED"/>
    <property type="match status" value="1"/>
</dbReference>
<dbReference type="STRING" id="1943.AQJ64_12400"/>
<dbReference type="GO" id="GO:0003677">
    <property type="term" value="F:DNA binding"/>
    <property type="evidence" value="ECO:0007669"/>
    <property type="project" value="UniProtKB-UniRule"/>
</dbReference>
<comment type="similarity">
    <text evidence="1">Belongs to the AfsR/DnrI/RedD regulatory family.</text>
</comment>
<dbReference type="InterPro" id="IPR016032">
    <property type="entry name" value="Sig_transdc_resp-reg_C-effctor"/>
</dbReference>
<evidence type="ECO:0000256" key="4">
    <source>
        <dbReference type="ARBA" id="ARBA00023125"/>
    </source>
</evidence>
<dbReference type="PROSITE" id="PS51755">
    <property type="entry name" value="OMPR_PHOB"/>
    <property type="match status" value="1"/>
</dbReference>
<organism evidence="8 9">
    <name type="scientific">Streptomyces griseoruber</name>
    <dbReference type="NCBI Taxonomy" id="1943"/>
    <lineage>
        <taxon>Bacteria</taxon>
        <taxon>Bacillati</taxon>
        <taxon>Actinomycetota</taxon>
        <taxon>Actinomycetes</taxon>
        <taxon>Kitasatosporales</taxon>
        <taxon>Streptomycetaceae</taxon>
        <taxon>Streptomyces</taxon>
    </lineage>
</organism>
<comment type="caution">
    <text evidence="8">The sequence shown here is derived from an EMBL/GenBank/DDBJ whole genome shotgun (WGS) entry which is preliminary data.</text>
</comment>
<dbReference type="GO" id="GO:0006355">
    <property type="term" value="P:regulation of DNA-templated transcription"/>
    <property type="evidence" value="ECO:0007669"/>
    <property type="project" value="InterPro"/>
</dbReference>
<accession>A0A124I3Z7</accession>
<dbReference type="SMART" id="SM01043">
    <property type="entry name" value="BTAD"/>
    <property type="match status" value="1"/>
</dbReference>
<evidence type="ECO:0000256" key="1">
    <source>
        <dbReference type="ARBA" id="ARBA00005820"/>
    </source>
</evidence>
<evidence type="ECO:0000259" key="7">
    <source>
        <dbReference type="PROSITE" id="PS51755"/>
    </source>
</evidence>
<dbReference type="InterPro" id="IPR011990">
    <property type="entry name" value="TPR-like_helical_dom_sf"/>
</dbReference>
<dbReference type="InterPro" id="IPR001867">
    <property type="entry name" value="OmpR/PhoB-type_DNA-bd"/>
</dbReference>
<dbReference type="SMART" id="SM00862">
    <property type="entry name" value="Trans_reg_C"/>
    <property type="match status" value="1"/>
</dbReference>
<name>A0A124I3Z7_9ACTN</name>
<gene>
    <name evidence="8" type="ORF">AQJ64_12400</name>
</gene>
<dbReference type="Pfam" id="PF00486">
    <property type="entry name" value="Trans_reg_C"/>
    <property type="match status" value="1"/>
</dbReference>
<reference evidence="8 9" key="1">
    <citation type="submission" date="2015-10" db="EMBL/GenBank/DDBJ databases">
        <title>Draft genome sequence of Streptomyces griseoruber DSM 40281, type strain for the species Streptomyces griseoruber.</title>
        <authorList>
            <person name="Ruckert C."/>
            <person name="Winkler A."/>
            <person name="Kalinowski J."/>
            <person name="Kampfer P."/>
            <person name="Glaeser S."/>
        </authorList>
    </citation>
    <scope>NUCLEOTIDE SEQUENCE [LARGE SCALE GENOMIC DNA]</scope>
    <source>
        <strain evidence="8 9">DSM 40281</strain>
    </source>
</reference>
<dbReference type="InterPro" id="IPR036388">
    <property type="entry name" value="WH-like_DNA-bd_sf"/>
</dbReference>
<evidence type="ECO:0000313" key="8">
    <source>
        <dbReference type="EMBL" id="KUN85231.1"/>
    </source>
</evidence>
<feature type="domain" description="OmpR/PhoB-type" evidence="7">
    <location>
        <begin position="1"/>
        <end position="100"/>
    </location>
</feature>
<keyword evidence="3" id="KW-0805">Transcription regulation</keyword>
<evidence type="ECO:0000256" key="2">
    <source>
        <dbReference type="ARBA" id="ARBA00023012"/>
    </source>
</evidence>
<dbReference type="Gene3D" id="1.25.40.10">
    <property type="entry name" value="Tetratricopeptide repeat domain"/>
    <property type="match status" value="1"/>
</dbReference>